<name>A0A1I0RIL9_9FLAO</name>
<dbReference type="RefSeq" id="WP_089793464.1">
    <property type="nucleotide sequence ID" value="NZ_FOIU01000002.1"/>
</dbReference>
<keyword evidence="2" id="KW-1185">Reference proteome</keyword>
<proteinExistence type="predicted"/>
<evidence type="ECO:0000313" key="1">
    <source>
        <dbReference type="EMBL" id="SEW40791.1"/>
    </source>
</evidence>
<dbReference type="EMBL" id="FOIU01000002">
    <property type="protein sequence ID" value="SEW40791.1"/>
    <property type="molecule type" value="Genomic_DNA"/>
</dbReference>
<accession>A0A1I0RIL9</accession>
<dbReference type="OrthoDB" id="973857at2"/>
<protein>
    <submittedName>
        <fullName evidence="1">Uncharacterized protein</fullName>
    </submittedName>
</protein>
<sequence length="498" mass="58235">MSRLLENKKYLLKTLKIATLLYNSGKYDDCLKYIEKISYSAWYNFAGYYTLNHFESIIRNIAAKSLHFKDQIISEKEDTTLHIFSEINQVGGHTKLLFNWIENDRDSKHYLLSTWQDAKEITDIATSYNCNIDDRLYTFNKESNHLSKAQKIIDILAEKNFSRIVLHIHPHDAIPSLVFSSDRLTSPVFFLNHAEHTYWLGAPVIDYLLQIRESNIKKDSKNRNIPVEYQFFLPIPVDESFSLNKKEKETFNILSIGRESKYEPNVEYNFYEAALNIVKEFDHVVFTIVGISQNNPNRKIYEHDRLVFVEPTRDIKGFIENTDLYLEGFPVPSFTSLLEPAMAGIPFVLHYNPSDIYKVFEEDRENGIFYPENLENWHETVGKMISDESYRHEINTKQESYLKNNFSLQAWKNKLKNCKENTKNKTHKVRAIPQNETYVEGTDEKIVSLIEIKNVNHYTFTENLGIVSKLKVVALSFDNPSWVKVLSKKRTLGYLLGK</sequence>
<gene>
    <name evidence="1" type="ORF">SAMN05421841_2739</name>
</gene>
<dbReference type="Proteomes" id="UP000199469">
    <property type="component" value="Unassembled WGS sequence"/>
</dbReference>
<dbReference type="STRING" id="356305.SAMN05421841_2739"/>
<dbReference type="Gene3D" id="3.40.50.2000">
    <property type="entry name" value="Glycogen Phosphorylase B"/>
    <property type="match status" value="1"/>
</dbReference>
<dbReference type="AlphaFoldDB" id="A0A1I0RIL9"/>
<reference evidence="2" key="1">
    <citation type="submission" date="2016-10" db="EMBL/GenBank/DDBJ databases">
        <authorList>
            <person name="Varghese N."/>
            <person name="Submissions S."/>
        </authorList>
    </citation>
    <scope>NUCLEOTIDE SEQUENCE [LARGE SCALE GENOMIC DNA]</scope>
    <source>
        <strain evidence="2">DSM 17724</strain>
    </source>
</reference>
<dbReference type="SUPFAM" id="SSF53756">
    <property type="entry name" value="UDP-Glycosyltransferase/glycogen phosphorylase"/>
    <property type="match status" value="1"/>
</dbReference>
<evidence type="ECO:0000313" key="2">
    <source>
        <dbReference type="Proteomes" id="UP000199469"/>
    </source>
</evidence>
<organism evidence="1 2">
    <name type="scientific">Chryseobacterium wanjuense</name>
    <dbReference type="NCBI Taxonomy" id="356305"/>
    <lineage>
        <taxon>Bacteria</taxon>
        <taxon>Pseudomonadati</taxon>
        <taxon>Bacteroidota</taxon>
        <taxon>Flavobacteriia</taxon>
        <taxon>Flavobacteriales</taxon>
        <taxon>Weeksellaceae</taxon>
        <taxon>Chryseobacterium group</taxon>
        <taxon>Chryseobacterium</taxon>
    </lineage>
</organism>